<organism evidence="1 2">
    <name type="scientific">Knipowitschia caucasica</name>
    <name type="common">Caucasian dwarf goby</name>
    <name type="synonym">Pomatoschistus caucasicus</name>
    <dbReference type="NCBI Taxonomy" id="637954"/>
    <lineage>
        <taxon>Eukaryota</taxon>
        <taxon>Metazoa</taxon>
        <taxon>Chordata</taxon>
        <taxon>Craniata</taxon>
        <taxon>Vertebrata</taxon>
        <taxon>Euteleostomi</taxon>
        <taxon>Actinopterygii</taxon>
        <taxon>Neopterygii</taxon>
        <taxon>Teleostei</taxon>
        <taxon>Neoteleostei</taxon>
        <taxon>Acanthomorphata</taxon>
        <taxon>Gobiaria</taxon>
        <taxon>Gobiiformes</taxon>
        <taxon>Gobioidei</taxon>
        <taxon>Gobiidae</taxon>
        <taxon>Gobiinae</taxon>
        <taxon>Knipowitschia</taxon>
    </lineage>
</organism>
<dbReference type="Proteomes" id="UP001497482">
    <property type="component" value="Chromosome 8"/>
</dbReference>
<name>A0AAV2MHH7_KNICA</name>
<dbReference type="AlphaFoldDB" id="A0AAV2MHH7"/>
<evidence type="ECO:0000313" key="1">
    <source>
        <dbReference type="EMBL" id="CAL1612605.1"/>
    </source>
</evidence>
<keyword evidence="2" id="KW-1185">Reference proteome</keyword>
<evidence type="ECO:0000313" key="2">
    <source>
        <dbReference type="Proteomes" id="UP001497482"/>
    </source>
</evidence>
<dbReference type="EMBL" id="OZ035830">
    <property type="protein sequence ID" value="CAL1612605.1"/>
    <property type="molecule type" value="Genomic_DNA"/>
</dbReference>
<proteinExistence type="predicted"/>
<sequence>MISVITNDGFSCRSHTGKRLTASTTAAASTPEYPPTHGIREEESLSLAARVWTRRDPRRCCVTLWLRDSADVLDRRVVKCDYHVKTCPALPLSPASFCSRSPSVLSLLTILPQISSGPSEPAPEALPMSPSLQQRLERLLLQDNCV</sequence>
<protein>
    <submittedName>
        <fullName evidence="1">Uncharacterized protein</fullName>
    </submittedName>
</protein>
<reference evidence="1 2" key="1">
    <citation type="submission" date="2024-04" db="EMBL/GenBank/DDBJ databases">
        <authorList>
            <person name="Waldvogel A.-M."/>
            <person name="Schoenle A."/>
        </authorList>
    </citation>
    <scope>NUCLEOTIDE SEQUENCE [LARGE SCALE GENOMIC DNA]</scope>
</reference>
<gene>
    <name evidence="1" type="ORF">KC01_LOCUS38913</name>
</gene>
<accession>A0AAV2MHH7</accession>